<accession>A0A8H5D3C1</accession>
<feature type="compositionally biased region" description="Basic and acidic residues" evidence="1">
    <location>
        <begin position="40"/>
        <end position="51"/>
    </location>
</feature>
<sequence length="99" mass="10671">MPWTRANKTALSPTPMSQPRIPSSHLSVHHRTSSTTRYKNKAEGTHGEEYRSTASLLALAPSVSSATSPTSSSRPPLSSPALSSSHRPAVKELPRSYMT</sequence>
<evidence type="ECO:0000313" key="3">
    <source>
        <dbReference type="Proteomes" id="UP000559027"/>
    </source>
</evidence>
<reference evidence="2 3" key="1">
    <citation type="journal article" date="2020" name="ISME J.">
        <title>Uncovering the hidden diversity of litter-decomposition mechanisms in mushroom-forming fungi.</title>
        <authorList>
            <person name="Floudas D."/>
            <person name="Bentzer J."/>
            <person name="Ahren D."/>
            <person name="Johansson T."/>
            <person name="Persson P."/>
            <person name="Tunlid A."/>
        </authorList>
    </citation>
    <scope>NUCLEOTIDE SEQUENCE [LARGE SCALE GENOMIC DNA]</scope>
    <source>
        <strain evidence="2 3">CBS 146.42</strain>
    </source>
</reference>
<feature type="compositionally biased region" description="Basic and acidic residues" evidence="1">
    <location>
        <begin position="89"/>
        <end position="99"/>
    </location>
</feature>
<feature type="compositionally biased region" description="Polar residues" evidence="1">
    <location>
        <begin position="1"/>
        <end position="26"/>
    </location>
</feature>
<comment type="caution">
    <text evidence="2">The sequence shown here is derived from an EMBL/GenBank/DDBJ whole genome shotgun (WGS) entry which is preliminary data.</text>
</comment>
<dbReference type="Proteomes" id="UP000559027">
    <property type="component" value="Unassembled WGS sequence"/>
</dbReference>
<organism evidence="2 3">
    <name type="scientific">Leucocoprinus leucothites</name>
    <dbReference type="NCBI Taxonomy" id="201217"/>
    <lineage>
        <taxon>Eukaryota</taxon>
        <taxon>Fungi</taxon>
        <taxon>Dikarya</taxon>
        <taxon>Basidiomycota</taxon>
        <taxon>Agaricomycotina</taxon>
        <taxon>Agaricomycetes</taxon>
        <taxon>Agaricomycetidae</taxon>
        <taxon>Agaricales</taxon>
        <taxon>Agaricineae</taxon>
        <taxon>Agaricaceae</taxon>
        <taxon>Leucocoprinus</taxon>
    </lineage>
</organism>
<proteinExistence type="predicted"/>
<feature type="region of interest" description="Disordered" evidence="1">
    <location>
        <begin position="1"/>
        <end position="99"/>
    </location>
</feature>
<dbReference type="AlphaFoldDB" id="A0A8H5D3C1"/>
<keyword evidence="3" id="KW-1185">Reference proteome</keyword>
<gene>
    <name evidence="2" type="ORF">D9756_006323</name>
</gene>
<feature type="compositionally biased region" description="Low complexity" evidence="1">
    <location>
        <begin position="52"/>
        <end position="85"/>
    </location>
</feature>
<dbReference type="EMBL" id="JAACJO010000011">
    <property type="protein sequence ID" value="KAF5352865.1"/>
    <property type="molecule type" value="Genomic_DNA"/>
</dbReference>
<name>A0A8H5D3C1_9AGAR</name>
<evidence type="ECO:0000256" key="1">
    <source>
        <dbReference type="SAM" id="MobiDB-lite"/>
    </source>
</evidence>
<protein>
    <submittedName>
        <fullName evidence="2">Uncharacterized protein</fullName>
    </submittedName>
</protein>
<evidence type="ECO:0000313" key="2">
    <source>
        <dbReference type="EMBL" id="KAF5352865.1"/>
    </source>
</evidence>